<dbReference type="PANTHER" id="PTHR48182:SF2">
    <property type="entry name" value="PROTEIN SERAC1"/>
    <property type="match status" value="1"/>
</dbReference>
<proteinExistence type="predicted"/>
<dbReference type="OrthoDB" id="1658288at2759"/>
<comment type="subcellular location">
    <subcellularLocation>
        <location evidence="2">Endoplasmic reticulum</location>
    </subcellularLocation>
    <subcellularLocation>
        <location evidence="3">Membrane</location>
    </subcellularLocation>
    <subcellularLocation>
        <location evidence="1">Mitochondrion</location>
    </subcellularLocation>
</comment>
<evidence type="ECO:0000256" key="1">
    <source>
        <dbReference type="ARBA" id="ARBA00004173"/>
    </source>
</evidence>
<comment type="caution">
    <text evidence="7">The sequence shown here is derived from an EMBL/GenBank/DDBJ whole genome shotgun (WGS) entry which is preliminary data.</text>
</comment>
<dbReference type="InterPro" id="IPR052374">
    <property type="entry name" value="SERAC1"/>
</dbReference>
<keyword evidence="6" id="KW-0472">Membrane</keyword>
<evidence type="ECO:0008006" key="9">
    <source>
        <dbReference type="Google" id="ProtNLM"/>
    </source>
</evidence>
<keyword evidence="5" id="KW-0496">Mitochondrion</keyword>
<dbReference type="SUPFAM" id="SSF52540">
    <property type="entry name" value="P-loop containing nucleoside triphosphate hydrolases"/>
    <property type="match status" value="1"/>
</dbReference>
<evidence type="ECO:0000313" key="8">
    <source>
        <dbReference type="Proteomes" id="UP000800093"/>
    </source>
</evidence>
<reference evidence="8" key="1">
    <citation type="journal article" date="2020" name="Stud. Mycol.">
        <title>101 Dothideomycetes genomes: A test case for predicting lifestyles and emergence of pathogens.</title>
        <authorList>
            <person name="Haridas S."/>
            <person name="Albert R."/>
            <person name="Binder M."/>
            <person name="Bloem J."/>
            <person name="LaButti K."/>
            <person name="Salamov A."/>
            <person name="Andreopoulos B."/>
            <person name="Baker S."/>
            <person name="Barry K."/>
            <person name="Bills G."/>
            <person name="Bluhm B."/>
            <person name="Cannon C."/>
            <person name="Castanera R."/>
            <person name="Culley D."/>
            <person name="Daum C."/>
            <person name="Ezra D."/>
            <person name="Gonzalez J."/>
            <person name="Henrissat B."/>
            <person name="Kuo A."/>
            <person name="Liang C."/>
            <person name="Lipzen A."/>
            <person name="Lutzoni F."/>
            <person name="Magnuson J."/>
            <person name="Mondo S."/>
            <person name="Nolan M."/>
            <person name="Ohm R."/>
            <person name="Pangilinan J."/>
            <person name="Park H.-J."/>
            <person name="Ramirez L."/>
            <person name="Alfaro M."/>
            <person name="Sun H."/>
            <person name="Tritt A."/>
            <person name="Yoshinaga Y."/>
            <person name="Zwiers L.-H."/>
            <person name="Turgeon B."/>
            <person name="Goodwin S."/>
            <person name="Spatafora J."/>
            <person name="Crous P."/>
            <person name="Grigoriev I."/>
        </authorList>
    </citation>
    <scope>NUCLEOTIDE SEQUENCE [LARGE SCALE GENOMIC DNA]</scope>
    <source>
        <strain evidence="8">CBS 304.66</strain>
    </source>
</reference>
<evidence type="ECO:0000256" key="5">
    <source>
        <dbReference type="ARBA" id="ARBA00023128"/>
    </source>
</evidence>
<protein>
    <recommendedName>
        <fullName evidence="9">DUF676 domain-containing protein</fullName>
    </recommendedName>
</protein>
<keyword evidence="8" id="KW-1185">Reference proteome</keyword>
<accession>A0A9P4TR45</accession>
<dbReference type="Gene3D" id="3.40.50.300">
    <property type="entry name" value="P-loop containing nucleotide triphosphate hydrolases"/>
    <property type="match status" value="1"/>
</dbReference>
<evidence type="ECO:0000313" key="7">
    <source>
        <dbReference type="EMBL" id="KAF2271146.1"/>
    </source>
</evidence>
<organism evidence="7 8">
    <name type="scientific">Lojkania enalia</name>
    <dbReference type="NCBI Taxonomy" id="147567"/>
    <lineage>
        <taxon>Eukaryota</taxon>
        <taxon>Fungi</taxon>
        <taxon>Dikarya</taxon>
        <taxon>Ascomycota</taxon>
        <taxon>Pezizomycotina</taxon>
        <taxon>Dothideomycetes</taxon>
        <taxon>Pleosporomycetidae</taxon>
        <taxon>Pleosporales</taxon>
        <taxon>Pleosporales incertae sedis</taxon>
        <taxon>Lojkania</taxon>
    </lineage>
</organism>
<sequence>MGSWPGGYGLDILHPPTLDEPVDYDIVCIHGLNGTPARTWHARDTKGNTICWLSARGFLPTRFRQARIITFKYNARAIHYKSSSRLENIASSLLAQLEGQRSSHEESRRPLIFLCHSLGGLVAKQALTLRDQTPEREQIQNSTKGIIFLATPHQGSDLAWALKKLSFLMDSPKHLANVLTVGSDSLRKLTHEFEAYHKHRHKSNNTLLISSFCEMHRTYAIPYLLGATVVKPGSAKTNLPGEKPFDVPKDHRTICRFESPNDPTYELICHQIERIVSELPVRRPSAYTNEHRSQYHDIPAAKYQYLGRLEDLKWLNDTLQPELRNHAVTVALWGLNAMGKTQLSLRYAHAHLSRYRTIKRFNARTEQDLQSSIGSFFDYLIDKKDERFRSIADPNRKDKWNAVLQWFNQEPDFLLMYDYVGVEPAFDLDKYLPKSSSGHIILTSSSPNIGTFGIMREIQKMNEEEAVEMLLVRSKTPQYESQIEKERDALPIVYNLDYTPGLIEVAAKYILVNRISLKQYRERLEERKKNVELGLDRNIFDNEFDSLVLALRYLEQKPASMRLLKLFAFLDGSKIDSLLFQRARSPCLRWSKSGTVLELVPQYGSSSDPSPTLLELLQDGEAFDSAIAPLINLSFLRREPTQSGSSIEFPQMIQDLVCRSLLPEERFHWKCMAIRLVSHALPEEPNLDPEFESIRAKLSPHVFRCIENAKGYSTDQLIDFLPDIIGMLLSTVAREGYELDFLDTLVTKVNDGYYRCQAAKWRAYRDFYAGRRDEAEKILAEAQDAEEARMSQTGEPDNARAHGALGDLIMHRMQFLFMQHRFSKGEEILKRWQCHFRSTFEDRVAIHIDTAHAKMLVRKSVEEAQDALEKIVKRPLADTTGGALKKSDLNWATVILSQIYCSQGRHDDVIKLLKPQVRTLLEQHSRCEFITSDFRILLCEAYLGTKQFDVAATELKSLNEDLGLPGQVGNPRSLSQRFKVKVLRARLAHMRQDWRDAVERWIDVIGATGIRTPEQIDERKFERSEKTMVGLYSLGVARYRLGDRKRGQLYIAIAEEEPEHLKRPPGKIDYSRWMEAVRSEYHRVSRSQRNFWSC</sequence>
<dbReference type="Proteomes" id="UP000800093">
    <property type="component" value="Unassembled WGS sequence"/>
</dbReference>
<name>A0A9P4TR45_9PLEO</name>
<dbReference type="SUPFAM" id="SSF53474">
    <property type="entry name" value="alpha/beta-Hydrolases"/>
    <property type="match status" value="1"/>
</dbReference>
<evidence type="ECO:0000256" key="3">
    <source>
        <dbReference type="ARBA" id="ARBA00004370"/>
    </source>
</evidence>
<evidence type="ECO:0000256" key="2">
    <source>
        <dbReference type="ARBA" id="ARBA00004240"/>
    </source>
</evidence>
<dbReference type="EMBL" id="ML986578">
    <property type="protein sequence ID" value="KAF2271146.1"/>
    <property type="molecule type" value="Genomic_DNA"/>
</dbReference>
<dbReference type="AlphaFoldDB" id="A0A9P4TR45"/>
<evidence type="ECO:0000256" key="4">
    <source>
        <dbReference type="ARBA" id="ARBA00022824"/>
    </source>
</evidence>
<dbReference type="GO" id="GO:0005783">
    <property type="term" value="C:endoplasmic reticulum"/>
    <property type="evidence" value="ECO:0007669"/>
    <property type="project" value="UniProtKB-SubCell"/>
</dbReference>
<evidence type="ECO:0000256" key="6">
    <source>
        <dbReference type="ARBA" id="ARBA00023136"/>
    </source>
</evidence>
<dbReference type="Gene3D" id="3.40.50.1820">
    <property type="entry name" value="alpha/beta hydrolase"/>
    <property type="match status" value="1"/>
</dbReference>
<dbReference type="GO" id="GO:0016020">
    <property type="term" value="C:membrane"/>
    <property type="evidence" value="ECO:0007669"/>
    <property type="project" value="UniProtKB-SubCell"/>
</dbReference>
<dbReference type="InterPro" id="IPR029058">
    <property type="entry name" value="AB_hydrolase_fold"/>
</dbReference>
<keyword evidence="4" id="KW-0256">Endoplasmic reticulum</keyword>
<gene>
    <name evidence="7" type="ORF">CC78DRAFT_12869</name>
</gene>
<dbReference type="PANTHER" id="PTHR48182">
    <property type="entry name" value="PROTEIN SERAC1"/>
    <property type="match status" value="1"/>
</dbReference>
<dbReference type="GO" id="GO:0005739">
    <property type="term" value="C:mitochondrion"/>
    <property type="evidence" value="ECO:0007669"/>
    <property type="project" value="UniProtKB-SubCell"/>
</dbReference>
<dbReference type="InterPro" id="IPR027417">
    <property type="entry name" value="P-loop_NTPase"/>
</dbReference>